<proteinExistence type="predicted"/>
<feature type="transmembrane region" description="Helical" evidence="1">
    <location>
        <begin position="30"/>
        <end position="50"/>
    </location>
</feature>
<accession>A0A919WG81</accession>
<evidence type="ECO:0000313" key="3">
    <source>
        <dbReference type="Proteomes" id="UP000682111"/>
    </source>
</evidence>
<sequence>MKSLDIFRDCLLLPKKEAVVRLNRIDLKEAAGYFFILLLILVIPLQIILLQESSRVMNEVPAYVYKAQILILYPFFIVFYAVIGISLLSFLSVLIGKLMKRRLKFQLLWKMIAFTLTKPLLLFVFAYILIGVNTLVNLAVLVVIFGSVLRLILSYPKRKL</sequence>
<evidence type="ECO:0000256" key="1">
    <source>
        <dbReference type="SAM" id="Phobius"/>
    </source>
</evidence>
<organism evidence="2 3">
    <name type="scientific">Robertmurraya siralis</name>
    <dbReference type="NCBI Taxonomy" id="77777"/>
    <lineage>
        <taxon>Bacteria</taxon>
        <taxon>Bacillati</taxon>
        <taxon>Bacillota</taxon>
        <taxon>Bacilli</taxon>
        <taxon>Bacillales</taxon>
        <taxon>Bacillaceae</taxon>
        <taxon>Robertmurraya</taxon>
    </lineage>
</organism>
<gene>
    <name evidence="2" type="ORF">J27TS8_12160</name>
</gene>
<feature type="transmembrane region" description="Helical" evidence="1">
    <location>
        <begin position="135"/>
        <end position="153"/>
    </location>
</feature>
<dbReference type="RefSeq" id="WP_095310983.1">
    <property type="nucleotide sequence ID" value="NZ_BORC01000002.1"/>
</dbReference>
<dbReference type="Proteomes" id="UP000682111">
    <property type="component" value="Unassembled WGS sequence"/>
</dbReference>
<dbReference type="EMBL" id="BORC01000002">
    <property type="protein sequence ID" value="GIN61223.1"/>
    <property type="molecule type" value="Genomic_DNA"/>
</dbReference>
<reference evidence="2" key="1">
    <citation type="submission" date="2021-03" db="EMBL/GenBank/DDBJ databases">
        <title>Antimicrobial resistance genes in bacteria isolated from Japanese honey, and their potential for conferring macrolide and lincosamide resistance in the American foulbrood pathogen Paenibacillus larvae.</title>
        <authorList>
            <person name="Okamoto M."/>
            <person name="Kumagai M."/>
            <person name="Kanamori H."/>
            <person name="Takamatsu D."/>
        </authorList>
    </citation>
    <scope>NUCLEOTIDE SEQUENCE</scope>
    <source>
        <strain evidence="2">J27TS8</strain>
    </source>
</reference>
<evidence type="ECO:0000313" key="2">
    <source>
        <dbReference type="EMBL" id="GIN61223.1"/>
    </source>
</evidence>
<keyword evidence="1" id="KW-0812">Transmembrane</keyword>
<feature type="transmembrane region" description="Helical" evidence="1">
    <location>
        <begin position="107"/>
        <end position="129"/>
    </location>
</feature>
<keyword evidence="1" id="KW-0472">Membrane</keyword>
<keyword evidence="3" id="KW-1185">Reference proteome</keyword>
<dbReference type="AlphaFoldDB" id="A0A919WG81"/>
<keyword evidence="1" id="KW-1133">Transmembrane helix</keyword>
<protein>
    <submittedName>
        <fullName evidence="2">Uncharacterized protein</fullName>
    </submittedName>
</protein>
<comment type="caution">
    <text evidence="2">The sequence shown here is derived from an EMBL/GenBank/DDBJ whole genome shotgun (WGS) entry which is preliminary data.</text>
</comment>
<name>A0A919WG81_9BACI</name>
<feature type="transmembrane region" description="Helical" evidence="1">
    <location>
        <begin position="70"/>
        <end position="95"/>
    </location>
</feature>